<organism evidence="3 4">
    <name type="scientific">Geodia barretti</name>
    <name type="common">Barrett's horny sponge</name>
    <dbReference type="NCBI Taxonomy" id="519541"/>
    <lineage>
        <taxon>Eukaryota</taxon>
        <taxon>Metazoa</taxon>
        <taxon>Porifera</taxon>
        <taxon>Demospongiae</taxon>
        <taxon>Heteroscleromorpha</taxon>
        <taxon>Tetractinellida</taxon>
        <taxon>Astrophorina</taxon>
        <taxon>Geodiidae</taxon>
        <taxon>Geodia</taxon>
    </lineage>
</organism>
<proteinExistence type="predicted"/>
<dbReference type="Pfam" id="PF00682">
    <property type="entry name" value="HMGL-like"/>
    <property type="match status" value="1"/>
</dbReference>
<dbReference type="CDD" id="cd07937">
    <property type="entry name" value="DRE_TIM_PC_TC_5S"/>
    <property type="match status" value="1"/>
</dbReference>
<dbReference type="PANTHER" id="PTHR43778">
    <property type="entry name" value="PYRUVATE CARBOXYLASE"/>
    <property type="match status" value="1"/>
</dbReference>
<dbReference type="Gene3D" id="3.20.20.70">
    <property type="entry name" value="Aldolase class I"/>
    <property type="match status" value="1"/>
</dbReference>
<dbReference type="PROSITE" id="PS50991">
    <property type="entry name" value="PYR_CT"/>
    <property type="match status" value="1"/>
</dbReference>
<dbReference type="InterPro" id="IPR000891">
    <property type="entry name" value="PYR_CT"/>
</dbReference>
<accession>A0AA35XIQ4</accession>
<dbReference type="SUPFAM" id="SSF51569">
    <property type="entry name" value="Aldolase"/>
    <property type="match status" value="1"/>
</dbReference>
<feature type="compositionally biased region" description="Low complexity" evidence="1">
    <location>
        <begin position="442"/>
        <end position="457"/>
    </location>
</feature>
<dbReference type="Proteomes" id="UP001174909">
    <property type="component" value="Unassembled WGS sequence"/>
</dbReference>
<feature type="region of interest" description="Disordered" evidence="1">
    <location>
        <begin position="371"/>
        <end position="407"/>
    </location>
</feature>
<dbReference type="GO" id="GO:0004736">
    <property type="term" value="F:pyruvate carboxylase activity"/>
    <property type="evidence" value="ECO:0007669"/>
    <property type="project" value="TreeGrafter"/>
</dbReference>
<dbReference type="InterPro" id="IPR003379">
    <property type="entry name" value="Carboxylase_cons_dom"/>
</dbReference>
<evidence type="ECO:0000259" key="2">
    <source>
        <dbReference type="PROSITE" id="PS50991"/>
    </source>
</evidence>
<sequence>MRGQSLVGYRNYADDVVDAFVAQSADAGIDIFRVFDALNDPNNVRRATEAVKRAGKHLQLAICYSVTEEGRLGGPYYNLDYYLSKADQFNEMGADSICIKDMGGLLAPYDAYTLVSALKKTIDVPLQLHSHYTSGMATMTALKAIEAGIDGVDTCCAPLALRTAQPAIEPLIFTLRGSDREPRVNFDKVLQIDDYFERILPKYRRHLESARISVIDARVLYHQIPGGMMSNLASQLREADSLDRLDEVLEEIRHTRRDLGYPPLVTPLSQMTGAQAVNNVLSGRYATITGAVKDYVAGKFGTPPGEIAPELRAKALGDIHTLDAESSDLPPEMDAARDAVRSITTDIEDVLTYALYPATGMKFLRIKHGLDPMPDEMKPDKDADKSSSTEDAPAPSALPERPRSRHTRTFNVYIGGERFEVEVEPHTPEHGMRIAPPPPATPSSVAPPDSGPHSQQQPSPPPSAAPETSTDEVPLTAPIPGVVLRYSVEIGQSVQRAIRSLYSRQ</sequence>
<comment type="caution">
    <text evidence="3">The sequence shown here is derived from an EMBL/GenBank/DDBJ whole genome shotgun (WGS) entry which is preliminary data.</text>
</comment>
<feature type="compositionally biased region" description="Basic and acidic residues" evidence="1">
    <location>
        <begin position="375"/>
        <end position="388"/>
    </location>
</feature>
<dbReference type="GO" id="GO:0005737">
    <property type="term" value="C:cytoplasm"/>
    <property type="evidence" value="ECO:0007669"/>
    <property type="project" value="TreeGrafter"/>
</dbReference>
<reference evidence="3" key="1">
    <citation type="submission" date="2023-03" db="EMBL/GenBank/DDBJ databases">
        <authorList>
            <person name="Steffen K."/>
            <person name="Cardenas P."/>
        </authorList>
    </citation>
    <scope>NUCLEOTIDE SEQUENCE</scope>
</reference>
<dbReference type="InterPro" id="IPR013785">
    <property type="entry name" value="Aldolase_TIM"/>
</dbReference>
<feature type="region of interest" description="Disordered" evidence="1">
    <location>
        <begin position="426"/>
        <end position="476"/>
    </location>
</feature>
<protein>
    <submittedName>
        <fullName evidence="3">Pyruvate carboxylase subunit B</fullName>
    </submittedName>
</protein>
<dbReference type="NCBIfam" id="NF006761">
    <property type="entry name" value="PRK09282.1"/>
    <property type="match status" value="1"/>
</dbReference>
<dbReference type="GO" id="GO:0006094">
    <property type="term" value="P:gluconeogenesis"/>
    <property type="evidence" value="ECO:0007669"/>
    <property type="project" value="TreeGrafter"/>
</dbReference>
<dbReference type="InterPro" id="IPR055268">
    <property type="entry name" value="PCB-like"/>
</dbReference>
<keyword evidence="3" id="KW-0670">Pyruvate</keyword>
<dbReference type="SUPFAM" id="SSF89000">
    <property type="entry name" value="post-HMGL domain-like"/>
    <property type="match status" value="1"/>
</dbReference>
<feature type="domain" description="Pyruvate carboxyltransferase" evidence="2">
    <location>
        <begin position="1"/>
        <end position="190"/>
    </location>
</feature>
<keyword evidence="4" id="KW-1185">Reference proteome</keyword>
<dbReference type="PANTHER" id="PTHR43778:SF2">
    <property type="entry name" value="PYRUVATE CARBOXYLASE, MITOCHONDRIAL"/>
    <property type="match status" value="1"/>
</dbReference>
<dbReference type="AlphaFoldDB" id="A0AA35XIQ4"/>
<evidence type="ECO:0000313" key="3">
    <source>
        <dbReference type="EMBL" id="CAI8053891.1"/>
    </source>
</evidence>
<evidence type="ECO:0000256" key="1">
    <source>
        <dbReference type="SAM" id="MobiDB-lite"/>
    </source>
</evidence>
<dbReference type="EMBL" id="CASHTH010004130">
    <property type="protein sequence ID" value="CAI8053891.1"/>
    <property type="molecule type" value="Genomic_DNA"/>
</dbReference>
<evidence type="ECO:0000313" key="4">
    <source>
        <dbReference type="Proteomes" id="UP001174909"/>
    </source>
</evidence>
<name>A0AA35XIQ4_GEOBA</name>
<dbReference type="Pfam" id="PF02436">
    <property type="entry name" value="PYC_OADA"/>
    <property type="match status" value="1"/>
</dbReference>
<gene>
    <name evidence="3" type="ORF">GBAR_LOCUS29446</name>
</gene>